<reference evidence="3" key="1">
    <citation type="submission" date="2018-05" db="EMBL/GenBank/DDBJ databases">
        <authorList>
            <person name="Lanie J.A."/>
            <person name="Ng W.-L."/>
            <person name="Kazmierczak K.M."/>
            <person name="Andrzejewski T.M."/>
            <person name="Davidsen T.M."/>
            <person name="Wayne K.J."/>
            <person name="Tettelin H."/>
            <person name="Glass J.I."/>
            <person name="Rusch D."/>
            <person name="Podicherti R."/>
            <person name="Tsui H.-C.T."/>
            <person name="Winkler M.E."/>
        </authorList>
    </citation>
    <scope>NUCLEOTIDE SEQUENCE</scope>
</reference>
<feature type="transmembrane region" description="Helical" evidence="2">
    <location>
        <begin position="90"/>
        <end position="108"/>
    </location>
</feature>
<feature type="transmembrane region" description="Helical" evidence="2">
    <location>
        <begin position="26"/>
        <end position="46"/>
    </location>
</feature>
<proteinExistence type="predicted"/>
<dbReference type="EMBL" id="UINC01012153">
    <property type="protein sequence ID" value="SVA53224.1"/>
    <property type="molecule type" value="Genomic_DNA"/>
</dbReference>
<evidence type="ECO:0000313" key="3">
    <source>
        <dbReference type="EMBL" id="SVA53224.1"/>
    </source>
</evidence>
<feature type="region of interest" description="Disordered" evidence="1">
    <location>
        <begin position="158"/>
        <end position="222"/>
    </location>
</feature>
<keyword evidence="2" id="KW-0472">Membrane</keyword>
<keyword evidence="2" id="KW-0812">Transmembrane</keyword>
<feature type="compositionally biased region" description="Acidic residues" evidence="1">
    <location>
        <begin position="199"/>
        <end position="222"/>
    </location>
</feature>
<gene>
    <name evidence="3" type="ORF">METZ01_LOCUS106078</name>
</gene>
<dbReference type="AlphaFoldDB" id="A0A381WL58"/>
<accession>A0A381WL58</accession>
<evidence type="ECO:0000256" key="2">
    <source>
        <dbReference type="SAM" id="Phobius"/>
    </source>
</evidence>
<feature type="compositionally biased region" description="Basic and acidic residues" evidence="1">
    <location>
        <begin position="164"/>
        <end position="175"/>
    </location>
</feature>
<protein>
    <submittedName>
        <fullName evidence="3">Uncharacterized protein</fullName>
    </submittedName>
</protein>
<evidence type="ECO:0000256" key="1">
    <source>
        <dbReference type="SAM" id="MobiDB-lite"/>
    </source>
</evidence>
<sequence>MKSGIGFVIPAAGVVGFFTSLLMGEFLVSIIITVSGILVWFLYMLVMESHMPEQMGNMIILFGVMLSLGIFFGFGITQNMWGGFEFQPEGSILSLVILFFAVLTGLNFRNQQSAFPVSAGDSGGLSDEDRDLVMNAINQTQEPKATPAPEAPKVIVVKQEAAPVEEKAEEKKEEQSPPNPYDPYGMANNPYFAYPPDYYYDEDDEDDEDEYDEDWDDEEEDE</sequence>
<feature type="transmembrane region" description="Helical" evidence="2">
    <location>
        <begin position="58"/>
        <end position="78"/>
    </location>
</feature>
<name>A0A381WL58_9ZZZZ</name>
<keyword evidence="2" id="KW-1133">Transmembrane helix</keyword>
<organism evidence="3">
    <name type="scientific">marine metagenome</name>
    <dbReference type="NCBI Taxonomy" id="408172"/>
    <lineage>
        <taxon>unclassified sequences</taxon>
        <taxon>metagenomes</taxon>
        <taxon>ecological metagenomes</taxon>
    </lineage>
</organism>